<feature type="region of interest" description="Disordered" evidence="1">
    <location>
        <begin position="123"/>
        <end position="142"/>
    </location>
</feature>
<evidence type="ECO:0000313" key="3">
    <source>
        <dbReference type="Proteomes" id="UP000789405"/>
    </source>
</evidence>
<name>A0A9N9I7U5_9GLOM</name>
<dbReference type="Proteomes" id="UP000789405">
    <property type="component" value="Unassembled WGS sequence"/>
</dbReference>
<feature type="non-terminal residue" evidence="2">
    <location>
        <position position="142"/>
    </location>
</feature>
<protein>
    <submittedName>
        <fullName evidence="2">21979_t:CDS:1</fullName>
    </submittedName>
</protein>
<dbReference type="EMBL" id="CAJVPY010011141">
    <property type="protein sequence ID" value="CAG8724630.1"/>
    <property type="molecule type" value="Genomic_DNA"/>
</dbReference>
<dbReference type="OrthoDB" id="10601150at2759"/>
<organism evidence="2 3">
    <name type="scientific">Dentiscutata erythropus</name>
    <dbReference type="NCBI Taxonomy" id="1348616"/>
    <lineage>
        <taxon>Eukaryota</taxon>
        <taxon>Fungi</taxon>
        <taxon>Fungi incertae sedis</taxon>
        <taxon>Mucoromycota</taxon>
        <taxon>Glomeromycotina</taxon>
        <taxon>Glomeromycetes</taxon>
        <taxon>Diversisporales</taxon>
        <taxon>Gigasporaceae</taxon>
        <taxon>Dentiscutata</taxon>
    </lineage>
</organism>
<feature type="region of interest" description="Disordered" evidence="1">
    <location>
        <begin position="1"/>
        <end position="34"/>
    </location>
</feature>
<feature type="region of interest" description="Disordered" evidence="1">
    <location>
        <begin position="89"/>
        <end position="109"/>
    </location>
</feature>
<gene>
    <name evidence="2" type="ORF">DERYTH_LOCUS14606</name>
</gene>
<accession>A0A9N9I7U5</accession>
<reference evidence="2" key="1">
    <citation type="submission" date="2021-06" db="EMBL/GenBank/DDBJ databases">
        <authorList>
            <person name="Kallberg Y."/>
            <person name="Tangrot J."/>
            <person name="Rosling A."/>
        </authorList>
    </citation>
    <scope>NUCLEOTIDE SEQUENCE</scope>
    <source>
        <strain evidence="2">MA453B</strain>
    </source>
</reference>
<sequence>MEFQNKSQTESSSGFQKNVFTDESDSENNNSIPFVTNTLASVKKRRNKNKPSFVWKYFKVIDKKDICHVIVKKKGEDQICGADYIHDEEEDGEVNNGDSTDSEQLNINTTSKILHPNLTLIEEDLNEEYDSSSDSEDSENEE</sequence>
<proteinExistence type="predicted"/>
<keyword evidence="3" id="KW-1185">Reference proteome</keyword>
<evidence type="ECO:0000313" key="2">
    <source>
        <dbReference type="EMBL" id="CAG8724630.1"/>
    </source>
</evidence>
<dbReference type="AlphaFoldDB" id="A0A9N9I7U5"/>
<comment type="caution">
    <text evidence="2">The sequence shown here is derived from an EMBL/GenBank/DDBJ whole genome shotgun (WGS) entry which is preliminary data.</text>
</comment>
<evidence type="ECO:0000256" key="1">
    <source>
        <dbReference type="SAM" id="MobiDB-lite"/>
    </source>
</evidence>